<organism evidence="10 11">
    <name type="scientific">Candidatus Desulfovibrio intestinipullorum</name>
    <dbReference type="NCBI Taxonomy" id="2838536"/>
    <lineage>
        <taxon>Bacteria</taxon>
        <taxon>Pseudomonadati</taxon>
        <taxon>Thermodesulfobacteriota</taxon>
        <taxon>Desulfovibrionia</taxon>
        <taxon>Desulfovibrionales</taxon>
        <taxon>Desulfovibrionaceae</taxon>
        <taxon>Desulfovibrio</taxon>
    </lineage>
</organism>
<dbReference type="PANTHER" id="PTHR39560:SF1">
    <property type="entry name" value="PROTEIN ADENYLYLTRANSFERASE FIC-RELATED"/>
    <property type="match status" value="1"/>
</dbReference>
<name>A0A9D1PUJ9_9BACT</name>
<dbReference type="Gene3D" id="1.10.3290.10">
    <property type="entry name" value="Fido-like domain"/>
    <property type="match status" value="1"/>
</dbReference>
<evidence type="ECO:0000259" key="9">
    <source>
        <dbReference type="PROSITE" id="PS51459"/>
    </source>
</evidence>
<evidence type="ECO:0000256" key="4">
    <source>
        <dbReference type="ARBA" id="ARBA00022840"/>
    </source>
</evidence>
<comment type="catalytic activity">
    <reaction evidence="7">
        <text>L-tyrosyl-[protein] + ATP = O-(5'-adenylyl)-L-tyrosyl-[protein] + diphosphate</text>
        <dbReference type="Rhea" id="RHEA:54288"/>
        <dbReference type="Rhea" id="RHEA-COMP:10136"/>
        <dbReference type="Rhea" id="RHEA-COMP:13846"/>
        <dbReference type="ChEBI" id="CHEBI:30616"/>
        <dbReference type="ChEBI" id="CHEBI:33019"/>
        <dbReference type="ChEBI" id="CHEBI:46858"/>
        <dbReference type="ChEBI" id="CHEBI:83624"/>
        <dbReference type="EC" id="2.7.7.108"/>
    </reaction>
</comment>
<dbReference type="PROSITE" id="PS51459">
    <property type="entry name" value="FIDO"/>
    <property type="match status" value="1"/>
</dbReference>
<reference evidence="10" key="2">
    <citation type="submission" date="2021-04" db="EMBL/GenBank/DDBJ databases">
        <authorList>
            <person name="Gilroy R."/>
        </authorList>
    </citation>
    <scope>NUCLEOTIDE SEQUENCE</scope>
    <source>
        <strain evidence="10">ChiHecec2B26-446</strain>
    </source>
</reference>
<dbReference type="CDD" id="cd11586">
    <property type="entry name" value="VbhA_like"/>
    <property type="match status" value="1"/>
</dbReference>
<dbReference type="SUPFAM" id="SSF140931">
    <property type="entry name" value="Fic-like"/>
    <property type="match status" value="1"/>
</dbReference>
<sequence length="292" mass="33605">MEIFGEYKKQSEPDQAKKAENWGVAIGLQQVDDLTPSRYLLDIARENIENTLSIDEANEKITKYYQERPIRSRRECSEKEADIVSARIAKLLSTEAFSFRPVELLAIHGFLFAGLLDGSLTGKVRTYDIKKSEPVLNGESVIYGRADSIMATLEYDFEQEKRCNYARLSQQGKAEQIARFISGIWQIHPFAEGNTRTVAVFAIRYLNTLGFRVNNDLFEKHAKYFRNALVRANYQNYTNNIPNTIEYLNKFFGNLLLGENNRLDNQEMQIDNQDMQKQDMPREALHQNVPGA</sequence>
<evidence type="ECO:0000313" key="10">
    <source>
        <dbReference type="EMBL" id="HIV99859.1"/>
    </source>
</evidence>
<dbReference type="GO" id="GO:0051302">
    <property type="term" value="P:regulation of cell division"/>
    <property type="evidence" value="ECO:0007669"/>
    <property type="project" value="TreeGrafter"/>
</dbReference>
<protein>
    <recommendedName>
        <fullName evidence="5">protein adenylyltransferase</fullName>
        <ecNumber evidence="5">2.7.7.108</ecNumber>
    </recommendedName>
</protein>
<evidence type="ECO:0000256" key="7">
    <source>
        <dbReference type="ARBA" id="ARBA00048696"/>
    </source>
</evidence>
<evidence type="ECO:0000313" key="11">
    <source>
        <dbReference type="Proteomes" id="UP000886752"/>
    </source>
</evidence>
<dbReference type="GO" id="GO:0005524">
    <property type="term" value="F:ATP binding"/>
    <property type="evidence" value="ECO:0007669"/>
    <property type="project" value="UniProtKB-KW"/>
</dbReference>
<feature type="domain" description="Fido" evidence="9">
    <location>
        <begin position="99"/>
        <end position="250"/>
    </location>
</feature>
<evidence type="ECO:0000256" key="8">
    <source>
        <dbReference type="SAM" id="MobiDB-lite"/>
    </source>
</evidence>
<comment type="catalytic activity">
    <reaction evidence="6">
        <text>L-threonyl-[protein] + ATP = 3-O-(5'-adenylyl)-L-threonyl-[protein] + diphosphate</text>
        <dbReference type="Rhea" id="RHEA:54292"/>
        <dbReference type="Rhea" id="RHEA-COMP:11060"/>
        <dbReference type="Rhea" id="RHEA-COMP:13847"/>
        <dbReference type="ChEBI" id="CHEBI:30013"/>
        <dbReference type="ChEBI" id="CHEBI:30616"/>
        <dbReference type="ChEBI" id="CHEBI:33019"/>
        <dbReference type="ChEBI" id="CHEBI:138113"/>
        <dbReference type="EC" id="2.7.7.108"/>
    </reaction>
</comment>
<dbReference type="Proteomes" id="UP000886752">
    <property type="component" value="Unassembled WGS sequence"/>
</dbReference>
<evidence type="ECO:0000256" key="2">
    <source>
        <dbReference type="ARBA" id="ARBA00022695"/>
    </source>
</evidence>
<gene>
    <name evidence="10" type="ORF">H9894_01515</name>
</gene>
<reference evidence="10" key="1">
    <citation type="journal article" date="2021" name="PeerJ">
        <title>Extensive microbial diversity within the chicken gut microbiome revealed by metagenomics and culture.</title>
        <authorList>
            <person name="Gilroy R."/>
            <person name="Ravi A."/>
            <person name="Getino M."/>
            <person name="Pursley I."/>
            <person name="Horton D.L."/>
            <person name="Alikhan N.F."/>
            <person name="Baker D."/>
            <person name="Gharbi K."/>
            <person name="Hall N."/>
            <person name="Watson M."/>
            <person name="Adriaenssens E.M."/>
            <person name="Foster-Nyarko E."/>
            <person name="Jarju S."/>
            <person name="Secka A."/>
            <person name="Antonio M."/>
            <person name="Oren A."/>
            <person name="Chaudhuri R.R."/>
            <person name="La Ragione R."/>
            <person name="Hildebrand F."/>
            <person name="Pallen M.J."/>
        </authorList>
    </citation>
    <scope>NUCLEOTIDE SEQUENCE</scope>
    <source>
        <strain evidence="10">ChiHecec2B26-446</strain>
    </source>
</reference>
<evidence type="ECO:0000256" key="3">
    <source>
        <dbReference type="ARBA" id="ARBA00022741"/>
    </source>
</evidence>
<evidence type="ECO:0000256" key="5">
    <source>
        <dbReference type="ARBA" id="ARBA00034531"/>
    </source>
</evidence>
<evidence type="ECO:0000256" key="1">
    <source>
        <dbReference type="ARBA" id="ARBA00022679"/>
    </source>
</evidence>
<feature type="compositionally biased region" description="Basic and acidic residues" evidence="8">
    <location>
        <begin position="274"/>
        <end position="285"/>
    </location>
</feature>
<dbReference type="EMBL" id="DXHV01000018">
    <property type="protein sequence ID" value="HIV99859.1"/>
    <property type="molecule type" value="Genomic_DNA"/>
</dbReference>
<keyword evidence="1" id="KW-0808">Transferase</keyword>
<dbReference type="InterPro" id="IPR036597">
    <property type="entry name" value="Fido-like_dom_sf"/>
</dbReference>
<keyword evidence="4" id="KW-0067">ATP-binding</keyword>
<dbReference type="PANTHER" id="PTHR39560">
    <property type="entry name" value="PROTEIN ADENYLYLTRANSFERASE FIC-RELATED"/>
    <property type="match status" value="1"/>
</dbReference>
<dbReference type="EC" id="2.7.7.108" evidence="5"/>
<dbReference type="Pfam" id="PF02661">
    <property type="entry name" value="Fic"/>
    <property type="match status" value="1"/>
</dbReference>
<comment type="caution">
    <text evidence="10">The sequence shown here is derived from an EMBL/GenBank/DDBJ whole genome shotgun (WGS) entry which is preliminary data.</text>
</comment>
<dbReference type="InterPro" id="IPR033788">
    <property type="entry name" value="VbhA-like"/>
</dbReference>
<accession>A0A9D1PUJ9</accession>
<dbReference type="InterPro" id="IPR003812">
    <property type="entry name" value="Fido"/>
</dbReference>
<keyword evidence="2" id="KW-0548">Nucleotidyltransferase</keyword>
<keyword evidence="3" id="KW-0547">Nucleotide-binding</keyword>
<evidence type="ECO:0000256" key="6">
    <source>
        <dbReference type="ARBA" id="ARBA00047939"/>
    </source>
</evidence>
<feature type="region of interest" description="Disordered" evidence="8">
    <location>
        <begin position="273"/>
        <end position="292"/>
    </location>
</feature>
<dbReference type="GO" id="GO:0070733">
    <property type="term" value="F:AMPylase activity"/>
    <property type="evidence" value="ECO:0007669"/>
    <property type="project" value="UniProtKB-EC"/>
</dbReference>
<proteinExistence type="predicted"/>
<dbReference type="AlphaFoldDB" id="A0A9D1PUJ9"/>